<dbReference type="EMBL" id="JAMKFB020000007">
    <property type="protein sequence ID" value="KAL0189260.1"/>
    <property type="molecule type" value="Genomic_DNA"/>
</dbReference>
<evidence type="ECO:0000313" key="4">
    <source>
        <dbReference type="Proteomes" id="UP001529510"/>
    </source>
</evidence>
<dbReference type="SUPFAM" id="SSF57424">
    <property type="entry name" value="LDL receptor-like module"/>
    <property type="match status" value="1"/>
</dbReference>
<sequence>SWRCDGQVDCKDGTDELNCTVTLPRKVITAATVGSLVCGLLLVIAMGCTCKLYSLRTREY</sequence>
<dbReference type="Gene3D" id="4.10.1220.10">
    <property type="entry name" value="EGF-type module"/>
    <property type="match status" value="1"/>
</dbReference>
<evidence type="ECO:0000313" key="3">
    <source>
        <dbReference type="EMBL" id="KAL0189260.1"/>
    </source>
</evidence>
<keyword evidence="4" id="KW-1185">Reference proteome</keyword>
<feature type="non-terminal residue" evidence="3">
    <location>
        <position position="60"/>
    </location>
</feature>
<feature type="transmembrane region" description="Helical" evidence="2">
    <location>
        <begin position="27"/>
        <end position="48"/>
    </location>
</feature>
<dbReference type="AlphaFoldDB" id="A0ABD0QU31"/>
<accession>A0ABD0QU31</accession>
<reference evidence="3 4" key="1">
    <citation type="submission" date="2024-05" db="EMBL/GenBank/DDBJ databases">
        <title>Genome sequencing and assembly of Indian major carp, Cirrhinus mrigala (Hamilton, 1822).</title>
        <authorList>
            <person name="Mohindra V."/>
            <person name="Chowdhury L.M."/>
            <person name="Lal K."/>
            <person name="Jena J.K."/>
        </authorList>
    </citation>
    <scope>NUCLEOTIDE SEQUENCE [LARGE SCALE GENOMIC DNA]</scope>
    <source>
        <strain evidence="3">CM1030</strain>
        <tissue evidence="3">Blood</tissue>
    </source>
</reference>
<evidence type="ECO:0000256" key="2">
    <source>
        <dbReference type="SAM" id="Phobius"/>
    </source>
</evidence>
<dbReference type="InterPro" id="IPR036055">
    <property type="entry name" value="LDL_receptor-like_sf"/>
</dbReference>
<dbReference type="CDD" id="cd00112">
    <property type="entry name" value="LDLa"/>
    <property type="match status" value="1"/>
</dbReference>
<keyword evidence="2" id="KW-1133">Transmembrane helix</keyword>
<keyword evidence="2" id="KW-0812">Transmembrane</keyword>
<keyword evidence="1" id="KW-1015">Disulfide bond</keyword>
<name>A0ABD0QU31_CIRMR</name>
<dbReference type="Proteomes" id="UP001529510">
    <property type="component" value="Unassembled WGS sequence"/>
</dbReference>
<feature type="non-terminal residue" evidence="3">
    <location>
        <position position="1"/>
    </location>
</feature>
<gene>
    <name evidence="3" type="ORF">M9458_016359</name>
</gene>
<protein>
    <submittedName>
        <fullName evidence="3">Uncharacterized protein</fullName>
    </submittedName>
</protein>
<comment type="caution">
    <text evidence="3">The sequence shown here is derived from an EMBL/GenBank/DDBJ whole genome shotgun (WGS) entry which is preliminary data.</text>
</comment>
<organism evidence="3 4">
    <name type="scientific">Cirrhinus mrigala</name>
    <name type="common">Mrigala</name>
    <dbReference type="NCBI Taxonomy" id="683832"/>
    <lineage>
        <taxon>Eukaryota</taxon>
        <taxon>Metazoa</taxon>
        <taxon>Chordata</taxon>
        <taxon>Craniata</taxon>
        <taxon>Vertebrata</taxon>
        <taxon>Euteleostomi</taxon>
        <taxon>Actinopterygii</taxon>
        <taxon>Neopterygii</taxon>
        <taxon>Teleostei</taxon>
        <taxon>Ostariophysi</taxon>
        <taxon>Cypriniformes</taxon>
        <taxon>Cyprinidae</taxon>
        <taxon>Labeoninae</taxon>
        <taxon>Labeonini</taxon>
        <taxon>Cirrhinus</taxon>
    </lineage>
</organism>
<evidence type="ECO:0000256" key="1">
    <source>
        <dbReference type="ARBA" id="ARBA00023157"/>
    </source>
</evidence>
<proteinExistence type="predicted"/>
<dbReference type="Pfam" id="PF00057">
    <property type="entry name" value="Ldl_recept_a"/>
    <property type="match status" value="1"/>
</dbReference>
<dbReference type="InterPro" id="IPR002172">
    <property type="entry name" value="LDrepeatLR_classA_rpt"/>
</dbReference>
<keyword evidence="2" id="KW-0472">Membrane</keyword>